<name>A0AAV5N332_9GAMM</name>
<sequence>MSKTLRPYLQHSPKIGERVMLDESSVIIGQVELADDVGIWPMVTIRGDVNYIRIGARTNIQDGSILHVASEMEHSPSGFPLIIGEEVTVGHGAILHGCQIGNRTLIGMGSRVLNGAIIEDNVMLGAGSLVGPGKRLESGFLYLGNPAKKVRPLTEEEMAYFATSAKHYVKLKDNHMKS</sequence>
<comment type="caution">
    <text evidence="1">The sequence shown here is derived from an EMBL/GenBank/DDBJ whole genome shotgun (WGS) entry which is preliminary data.</text>
</comment>
<accession>A0AAV5N332</accession>
<gene>
    <name evidence="1" type="ORF">SOASR030_15510</name>
</gene>
<dbReference type="PANTHER" id="PTHR13061:SF56">
    <property type="entry name" value="PROTEIN YRDA"/>
    <property type="match status" value="1"/>
</dbReference>
<proteinExistence type="predicted"/>
<dbReference type="Proteomes" id="UP001058124">
    <property type="component" value="Unassembled WGS sequence"/>
</dbReference>
<dbReference type="EMBL" id="BRLH01000003">
    <property type="protein sequence ID" value="GKX55439.1"/>
    <property type="molecule type" value="Genomic_DNA"/>
</dbReference>
<dbReference type="InterPro" id="IPR001451">
    <property type="entry name" value="Hexapep"/>
</dbReference>
<evidence type="ECO:0000313" key="1">
    <source>
        <dbReference type="EMBL" id="GKX55439.1"/>
    </source>
</evidence>
<dbReference type="CDD" id="cd04645">
    <property type="entry name" value="LbH_gamma_CA_like"/>
    <property type="match status" value="1"/>
</dbReference>
<dbReference type="RefSeq" id="WP_027275702.1">
    <property type="nucleotide sequence ID" value="NZ_BRLH01000003.1"/>
</dbReference>
<evidence type="ECO:0000313" key="2">
    <source>
        <dbReference type="Proteomes" id="UP001058124"/>
    </source>
</evidence>
<dbReference type="InterPro" id="IPR011004">
    <property type="entry name" value="Trimer_LpxA-like_sf"/>
</dbReference>
<dbReference type="InterPro" id="IPR050484">
    <property type="entry name" value="Transf_Hexapept/Carb_Anhydrase"/>
</dbReference>
<keyword evidence="2" id="KW-1185">Reference proteome</keyword>
<dbReference type="Gene3D" id="2.160.10.10">
    <property type="entry name" value="Hexapeptide repeat proteins"/>
    <property type="match status" value="1"/>
</dbReference>
<dbReference type="GO" id="GO:0016740">
    <property type="term" value="F:transferase activity"/>
    <property type="evidence" value="ECO:0007669"/>
    <property type="project" value="UniProtKB-KW"/>
</dbReference>
<organism evidence="1 2">
    <name type="scientific">Leminorella grimontii</name>
    <dbReference type="NCBI Taxonomy" id="82981"/>
    <lineage>
        <taxon>Bacteria</taxon>
        <taxon>Pseudomonadati</taxon>
        <taxon>Pseudomonadota</taxon>
        <taxon>Gammaproteobacteria</taxon>
        <taxon>Enterobacterales</taxon>
        <taxon>Budviciaceae</taxon>
        <taxon>Leminorella</taxon>
    </lineage>
</organism>
<dbReference type="InterPro" id="IPR047324">
    <property type="entry name" value="LbH_gamma_CA-like"/>
</dbReference>
<dbReference type="PANTHER" id="PTHR13061">
    <property type="entry name" value="DYNACTIN SUBUNIT P25"/>
    <property type="match status" value="1"/>
</dbReference>
<dbReference type="AlphaFoldDB" id="A0AAV5N332"/>
<protein>
    <submittedName>
        <fullName evidence="1">Transferase</fullName>
    </submittedName>
</protein>
<dbReference type="SUPFAM" id="SSF51161">
    <property type="entry name" value="Trimeric LpxA-like enzymes"/>
    <property type="match status" value="1"/>
</dbReference>
<reference evidence="1" key="1">
    <citation type="submission" date="2022-06" db="EMBL/GenBank/DDBJ databases">
        <title>Draft genome sequences of Leminorella grimontii str. JCM5902.</title>
        <authorList>
            <person name="Wakabayashi Y."/>
            <person name="Kojima K."/>
        </authorList>
    </citation>
    <scope>NUCLEOTIDE SEQUENCE</scope>
    <source>
        <strain evidence="1">JCM 5902</strain>
    </source>
</reference>
<dbReference type="Pfam" id="PF00132">
    <property type="entry name" value="Hexapep"/>
    <property type="match status" value="1"/>
</dbReference>
<keyword evidence="1" id="KW-0808">Transferase</keyword>